<comment type="caution">
    <text evidence="6">The sequence shown here is derived from an EMBL/GenBank/DDBJ whole genome shotgun (WGS) entry which is preliminary data.</text>
</comment>
<evidence type="ECO:0000256" key="3">
    <source>
        <dbReference type="ARBA" id="ARBA00023163"/>
    </source>
</evidence>
<feature type="domain" description="HTH tetR-type" evidence="5">
    <location>
        <begin position="18"/>
        <end position="78"/>
    </location>
</feature>
<protein>
    <submittedName>
        <fullName evidence="6">TetR family transcriptional regulator</fullName>
    </submittedName>
</protein>
<dbReference type="PANTHER" id="PTHR30055">
    <property type="entry name" value="HTH-TYPE TRANSCRIPTIONAL REGULATOR RUTR"/>
    <property type="match status" value="1"/>
</dbReference>
<dbReference type="InterPro" id="IPR050109">
    <property type="entry name" value="HTH-type_TetR-like_transc_reg"/>
</dbReference>
<reference evidence="6 7" key="1">
    <citation type="submission" date="2019-03" db="EMBL/GenBank/DDBJ databases">
        <title>Genomic Encyclopedia of Type Strains, Phase IV (KMG-IV): sequencing the most valuable type-strain genomes for metagenomic binning, comparative biology and taxonomic classification.</title>
        <authorList>
            <person name="Goeker M."/>
        </authorList>
    </citation>
    <scope>NUCLEOTIDE SEQUENCE [LARGE SCALE GENOMIC DNA]</scope>
    <source>
        <strain evidence="6 7">DSM 12121</strain>
    </source>
</reference>
<keyword evidence="7" id="KW-1185">Reference proteome</keyword>
<evidence type="ECO:0000256" key="2">
    <source>
        <dbReference type="ARBA" id="ARBA00023125"/>
    </source>
</evidence>
<dbReference type="GO" id="GO:0003700">
    <property type="term" value="F:DNA-binding transcription factor activity"/>
    <property type="evidence" value="ECO:0007669"/>
    <property type="project" value="TreeGrafter"/>
</dbReference>
<name>A0A4R6DNX8_9RHOO</name>
<proteinExistence type="predicted"/>
<feature type="DNA-binding region" description="H-T-H motif" evidence="4">
    <location>
        <begin position="41"/>
        <end position="60"/>
    </location>
</feature>
<dbReference type="Proteomes" id="UP000295129">
    <property type="component" value="Unassembled WGS sequence"/>
</dbReference>
<dbReference type="EMBL" id="SNVV01000026">
    <property type="protein sequence ID" value="TDN46706.1"/>
    <property type="molecule type" value="Genomic_DNA"/>
</dbReference>
<dbReference type="InterPro" id="IPR001647">
    <property type="entry name" value="HTH_TetR"/>
</dbReference>
<accession>A0A4R6DNX8</accession>
<keyword evidence="2 4" id="KW-0238">DNA-binding</keyword>
<dbReference type="PANTHER" id="PTHR30055:SF234">
    <property type="entry name" value="HTH-TYPE TRANSCRIPTIONAL REGULATOR BETI"/>
    <property type="match status" value="1"/>
</dbReference>
<dbReference type="InterPro" id="IPR009057">
    <property type="entry name" value="Homeodomain-like_sf"/>
</dbReference>
<keyword evidence="1" id="KW-0805">Transcription regulation</keyword>
<organism evidence="6 7">
    <name type="scientific">Azoarcus indigens</name>
    <dbReference type="NCBI Taxonomy" id="29545"/>
    <lineage>
        <taxon>Bacteria</taxon>
        <taxon>Pseudomonadati</taxon>
        <taxon>Pseudomonadota</taxon>
        <taxon>Betaproteobacteria</taxon>
        <taxon>Rhodocyclales</taxon>
        <taxon>Zoogloeaceae</taxon>
        <taxon>Azoarcus</taxon>
    </lineage>
</organism>
<dbReference type="InterPro" id="IPR015292">
    <property type="entry name" value="Tscrpt_reg_YbiH_C"/>
</dbReference>
<dbReference type="Pfam" id="PF09209">
    <property type="entry name" value="CecR_C"/>
    <property type="match status" value="1"/>
</dbReference>
<keyword evidence="3" id="KW-0804">Transcription</keyword>
<evidence type="ECO:0000256" key="1">
    <source>
        <dbReference type="ARBA" id="ARBA00023015"/>
    </source>
</evidence>
<dbReference type="PROSITE" id="PS50977">
    <property type="entry name" value="HTH_TETR_2"/>
    <property type="match status" value="1"/>
</dbReference>
<dbReference type="Gene3D" id="1.10.357.10">
    <property type="entry name" value="Tetracycline Repressor, domain 2"/>
    <property type="match status" value="1"/>
</dbReference>
<sequence length="213" mass="23372">MDPCDTPRRPGRPRGLDSICREKLLAAALPAFARHGFDGVSLRAIARAAGFDASMVSHHFGSKADLWYAVVEQLALEFQADLEDSALGVAGPQPVWQRLAAVVDHMVDRLAARPAVVMLVSREINDPSPRLDFLVEHLLRPAYLHYAPLWREGMEAGVFHQTDPAVFHLSFFGAVAMALSAQEVIGRITGQPMDADRLKQEIRRAMLGDAAPD</sequence>
<dbReference type="InterPro" id="IPR036271">
    <property type="entry name" value="Tet_transcr_reg_TetR-rel_C_sf"/>
</dbReference>
<evidence type="ECO:0000259" key="5">
    <source>
        <dbReference type="PROSITE" id="PS50977"/>
    </source>
</evidence>
<gene>
    <name evidence="6" type="ORF">C7389_12613</name>
</gene>
<dbReference type="SUPFAM" id="SSF46689">
    <property type="entry name" value="Homeodomain-like"/>
    <property type="match status" value="1"/>
</dbReference>
<dbReference type="Pfam" id="PF00440">
    <property type="entry name" value="TetR_N"/>
    <property type="match status" value="1"/>
</dbReference>
<dbReference type="SUPFAM" id="SSF48498">
    <property type="entry name" value="Tetracyclin repressor-like, C-terminal domain"/>
    <property type="match status" value="1"/>
</dbReference>
<dbReference type="AlphaFoldDB" id="A0A4R6DNX8"/>
<evidence type="ECO:0000256" key="4">
    <source>
        <dbReference type="PROSITE-ProRule" id="PRU00335"/>
    </source>
</evidence>
<dbReference type="PRINTS" id="PR00455">
    <property type="entry name" value="HTHTETR"/>
</dbReference>
<evidence type="ECO:0000313" key="7">
    <source>
        <dbReference type="Proteomes" id="UP000295129"/>
    </source>
</evidence>
<evidence type="ECO:0000313" key="6">
    <source>
        <dbReference type="EMBL" id="TDN46706.1"/>
    </source>
</evidence>
<dbReference type="GO" id="GO:0000976">
    <property type="term" value="F:transcription cis-regulatory region binding"/>
    <property type="evidence" value="ECO:0007669"/>
    <property type="project" value="TreeGrafter"/>
</dbReference>